<dbReference type="SUPFAM" id="SSF81324">
    <property type="entry name" value="Voltage-gated potassium channels"/>
    <property type="match status" value="1"/>
</dbReference>
<dbReference type="STRING" id="10228.B3RSR5"/>
<evidence type="ECO:0000256" key="2">
    <source>
        <dbReference type="ARBA" id="ARBA00022692"/>
    </source>
</evidence>
<dbReference type="RefSeq" id="XP_002110561.1">
    <property type="nucleotide sequence ID" value="XM_002110525.1"/>
</dbReference>
<dbReference type="InParanoid" id="B3RSR5"/>
<keyword evidence="3 5" id="KW-1133">Transmembrane helix</keyword>
<protein>
    <recommendedName>
        <fullName evidence="6">Ion transport domain-containing protein</fullName>
    </recommendedName>
</protein>
<evidence type="ECO:0000313" key="7">
    <source>
        <dbReference type="EMBL" id="EDV26565.1"/>
    </source>
</evidence>
<comment type="subcellular location">
    <subcellularLocation>
        <location evidence="1">Membrane</location>
        <topology evidence="1">Multi-pass membrane protein</topology>
    </subcellularLocation>
</comment>
<evidence type="ECO:0000259" key="6">
    <source>
        <dbReference type="Pfam" id="PF00520"/>
    </source>
</evidence>
<keyword evidence="2 5" id="KW-0812">Transmembrane</keyword>
<feature type="transmembrane region" description="Helical" evidence="5">
    <location>
        <begin position="31"/>
        <end position="52"/>
    </location>
</feature>
<dbReference type="InterPro" id="IPR005821">
    <property type="entry name" value="Ion_trans_dom"/>
</dbReference>
<evidence type="ECO:0000256" key="1">
    <source>
        <dbReference type="ARBA" id="ARBA00004141"/>
    </source>
</evidence>
<dbReference type="eggNOG" id="KOG2301">
    <property type="taxonomic scope" value="Eukaryota"/>
</dbReference>
<dbReference type="HOGENOM" id="CLU_2187236_0_0_1"/>
<dbReference type="OMA" id="LANCIFV"/>
<dbReference type="CTD" id="6751774"/>
<sequence length="109" mass="12679">MHRFSSNQSLYFLDPSNCLRKAAITITTSQYFEMTLILVILANCIFVAFPTQKSDINALSDMEYVSIGFNVFYTIEMLLKIVARGFISHQFAYLRDPWNWLDFFIVIMG</sequence>
<feature type="transmembrane region" description="Helical" evidence="5">
    <location>
        <begin position="64"/>
        <end position="83"/>
    </location>
</feature>
<dbReference type="GO" id="GO:0005886">
    <property type="term" value="C:plasma membrane"/>
    <property type="evidence" value="ECO:0007669"/>
    <property type="project" value="InterPro"/>
</dbReference>
<organism evidence="7 8">
    <name type="scientific">Trichoplax adhaerens</name>
    <name type="common">Trichoplax reptans</name>
    <dbReference type="NCBI Taxonomy" id="10228"/>
    <lineage>
        <taxon>Eukaryota</taxon>
        <taxon>Metazoa</taxon>
        <taxon>Placozoa</taxon>
        <taxon>Uniplacotomia</taxon>
        <taxon>Trichoplacea</taxon>
        <taxon>Trichoplacidae</taxon>
        <taxon>Trichoplax</taxon>
    </lineage>
</organism>
<dbReference type="OrthoDB" id="2984333at2759"/>
<gene>
    <name evidence="7" type="ORF">TRIADDRAFT_22887</name>
</gene>
<accession>B3RSR5</accession>
<dbReference type="EMBL" id="DS985243">
    <property type="protein sequence ID" value="EDV26565.1"/>
    <property type="molecule type" value="Genomic_DNA"/>
</dbReference>
<dbReference type="GO" id="GO:0005261">
    <property type="term" value="F:monoatomic cation channel activity"/>
    <property type="evidence" value="ECO:0007669"/>
    <property type="project" value="InterPro"/>
</dbReference>
<reference evidence="7 8" key="1">
    <citation type="journal article" date="2008" name="Nature">
        <title>The Trichoplax genome and the nature of placozoans.</title>
        <authorList>
            <person name="Srivastava M."/>
            <person name="Begovic E."/>
            <person name="Chapman J."/>
            <person name="Putnam N.H."/>
            <person name="Hellsten U."/>
            <person name="Kawashima T."/>
            <person name="Kuo A."/>
            <person name="Mitros T."/>
            <person name="Salamov A."/>
            <person name="Carpenter M.L."/>
            <person name="Signorovitch A.Y."/>
            <person name="Moreno M.A."/>
            <person name="Kamm K."/>
            <person name="Grimwood J."/>
            <person name="Schmutz J."/>
            <person name="Shapiro H."/>
            <person name="Grigoriev I.V."/>
            <person name="Buss L.W."/>
            <person name="Schierwater B."/>
            <person name="Dellaporta S.L."/>
            <person name="Rokhsar D.S."/>
        </authorList>
    </citation>
    <scope>NUCLEOTIDE SEQUENCE [LARGE SCALE GENOMIC DNA]</scope>
    <source>
        <strain evidence="7 8">Grell-BS-1999</strain>
    </source>
</reference>
<dbReference type="PANTHER" id="PTHR10037:SF62">
    <property type="entry name" value="SODIUM CHANNEL PROTEIN 60E"/>
    <property type="match status" value="1"/>
</dbReference>
<dbReference type="Proteomes" id="UP000009022">
    <property type="component" value="Unassembled WGS sequence"/>
</dbReference>
<dbReference type="PhylomeDB" id="B3RSR5"/>
<dbReference type="InterPro" id="IPR027359">
    <property type="entry name" value="Volt_channel_dom_sf"/>
</dbReference>
<dbReference type="KEGG" id="tad:TRIADDRAFT_22887"/>
<dbReference type="GeneID" id="6751774"/>
<feature type="domain" description="Ion transport" evidence="6">
    <location>
        <begin position="30"/>
        <end position="108"/>
    </location>
</feature>
<dbReference type="PANTHER" id="PTHR10037">
    <property type="entry name" value="VOLTAGE-GATED CATION CHANNEL CALCIUM AND SODIUM"/>
    <property type="match status" value="1"/>
</dbReference>
<dbReference type="Gene3D" id="1.20.120.350">
    <property type="entry name" value="Voltage-gated potassium channels. Chain C"/>
    <property type="match status" value="1"/>
</dbReference>
<keyword evidence="4 5" id="KW-0472">Membrane</keyword>
<evidence type="ECO:0000256" key="4">
    <source>
        <dbReference type="ARBA" id="ARBA00023136"/>
    </source>
</evidence>
<dbReference type="InterPro" id="IPR043203">
    <property type="entry name" value="VGCC_Ca_Na"/>
</dbReference>
<evidence type="ECO:0000256" key="5">
    <source>
        <dbReference type="SAM" id="Phobius"/>
    </source>
</evidence>
<name>B3RSR5_TRIAD</name>
<proteinExistence type="predicted"/>
<keyword evidence="8" id="KW-1185">Reference proteome</keyword>
<dbReference type="Pfam" id="PF00520">
    <property type="entry name" value="Ion_trans"/>
    <property type="match status" value="1"/>
</dbReference>
<dbReference type="AlphaFoldDB" id="B3RSR5"/>
<evidence type="ECO:0000313" key="8">
    <source>
        <dbReference type="Proteomes" id="UP000009022"/>
    </source>
</evidence>
<evidence type="ECO:0000256" key="3">
    <source>
        <dbReference type="ARBA" id="ARBA00022989"/>
    </source>
</evidence>